<keyword evidence="6" id="KW-0472">Membrane</keyword>
<dbReference type="PANTHER" id="PTHR24093:SF369">
    <property type="entry name" value="CALCIUM-TRANSPORTING ATPASE"/>
    <property type="match status" value="1"/>
</dbReference>
<dbReference type="PRINTS" id="PR00119">
    <property type="entry name" value="CATATPASE"/>
</dbReference>
<keyword evidence="8" id="KW-0378">Hydrolase</keyword>
<dbReference type="EMBL" id="BDDD01006119">
    <property type="protein sequence ID" value="GAV90296.1"/>
    <property type="molecule type" value="Genomic_DNA"/>
</dbReference>
<dbReference type="Proteomes" id="UP000187406">
    <property type="component" value="Unassembled WGS sequence"/>
</dbReference>
<dbReference type="AlphaFoldDB" id="A0A1Q3DCM5"/>
<comment type="caution">
    <text evidence="8">The sequence shown here is derived from an EMBL/GenBank/DDBJ whole genome shotgun (WGS) entry which is preliminary data.</text>
</comment>
<evidence type="ECO:0000256" key="6">
    <source>
        <dbReference type="ARBA" id="ARBA00023136"/>
    </source>
</evidence>
<evidence type="ECO:0000259" key="7">
    <source>
        <dbReference type="Pfam" id="PF00689"/>
    </source>
</evidence>
<gene>
    <name evidence="8" type="ORF">CFOL_v3_33705</name>
</gene>
<keyword evidence="3" id="KW-0479">Metal-binding</keyword>
<evidence type="ECO:0000313" key="8">
    <source>
        <dbReference type="EMBL" id="GAV90296.1"/>
    </source>
</evidence>
<evidence type="ECO:0000256" key="1">
    <source>
        <dbReference type="ARBA" id="ARBA00004127"/>
    </source>
</evidence>
<comment type="subcellular location">
    <subcellularLocation>
        <location evidence="1">Endomembrane system</location>
        <topology evidence="1">Multi-pass membrane protein</topology>
    </subcellularLocation>
</comment>
<sequence length="284" mass="30969">KLVYFKKAIEDMATGSLRRVAIAYRTYEAEKVPENEEELSRWELSEEELVLLAIVWIKDPCQPDVRGGVELCQNAGVKVYMVIGDNLETARAIALECRILKSVEEAAESNLIEGAVFGALSDTEKEEIVEKISVMRSSPNDKLLLLQALKRRGHVVGVTGDGTNNALALREDQDDIGLAVGIKGTEVAKANSDIIILDDNFASVVKVSFSGRSVYANILKFIQFQLTVDVVTLIINVVSASSSGDVPLNIVQLLWVNVIMGTLSALALVTEPLTDQLMNRPLVG</sequence>
<dbReference type="Gene3D" id="3.40.50.1000">
    <property type="entry name" value="HAD superfamily/HAD-like"/>
    <property type="match status" value="1"/>
</dbReference>
<dbReference type="GO" id="GO:0005388">
    <property type="term" value="F:P-type calcium transporter activity"/>
    <property type="evidence" value="ECO:0007669"/>
    <property type="project" value="TreeGrafter"/>
</dbReference>
<dbReference type="InterPro" id="IPR023214">
    <property type="entry name" value="HAD_sf"/>
</dbReference>
<dbReference type="InParanoid" id="A0A1Q3DCM5"/>
<dbReference type="GO" id="GO:0012505">
    <property type="term" value="C:endomembrane system"/>
    <property type="evidence" value="ECO:0007669"/>
    <property type="project" value="UniProtKB-SubCell"/>
</dbReference>
<evidence type="ECO:0000256" key="4">
    <source>
        <dbReference type="ARBA" id="ARBA00022842"/>
    </source>
</evidence>
<feature type="non-terminal residue" evidence="8">
    <location>
        <position position="1"/>
    </location>
</feature>
<dbReference type="Gene3D" id="1.20.1110.10">
    <property type="entry name" value="Calcium-transporting ATPase, transmembrane domain"/>
    <property type="match status" value="1"/>
</dbReference>
<dbReference type="InterPro" id="IPR006068">
    <property type="entry name" value="ATPase_P-typ_cation-transptr_C"/>
</dbReference>
<feature type="domain" description="Cation-transporting P-type ATPase C-terminal" evidence="7">
    <location>
        <begin position="246"/>
        <end position="281"/>
    </location>
</feature>
<dbReference type="GO" id="GO:0046872">
    <property type="term" value="F:metal ion binding"/>
    <property type="evidence" value="ECO:0007669"/>
    <property type="project" value="UniProtKB-KW"/>
</dbReference>
<dbReference type="NCBIfam" id="TIGR01494">
    <property type="entry name" value="ATPase_P-type"/>
    <property type="match status" value="1"/>
</dbReference>
<organism evidence="8 9">
    <name type="scientific">Cephalotus follicularis</name>
    <name type="common">Albany pitcher plant</name>
    <dbReference type="NCBI Taxonomy" id="3775"/>
    <lineage>
        <taxon>Eukaryota</taxon>
        <taxon>Viridiplantae</taxon>
        <taxon>Streptophyta</taxon>
        <taxon>Embryophyta</taxon>
        <taxon>Tracheophyta</taxon>
        <taxon>Spermatophyta</taxon>
        <taxon>Magnoliopsida</taxon>
        <taxon>eudicotyledons</taxon>
        <taxon>Gunneridae</taxon>
        <taxon>Pentapetalae</taxon>
        <taxon>rosids</taxon>
        <taxon>fabids</taxon>
        <taxon>Oxalidales</taxon>
        <taxon>Cephalotaceae</taxon>
        <taxon>Cephalotus</taxon>
    </lineage>
</organism>
<keyword evidence="2" id="KW-0812">Transmembrane</keyword>
<keyword evidence="9" id="KW-1185">Reference proteome</keyword>
<evidence type="ECO:0000256" key="2">
    <source>
        <dbReference type="ARBA" id="ARBA00022692"/>
    </source>
</evidence>
<evidence type="ECO:0000313" key="9">
    <source>
        <dbReference type="Proteomes" id="UP000187406"/>
    </source>
</evidence>
<dbReference type="OrthoDB" id="3352408at2759"/>
<dbReference type="PANTHER" id="PTHR24093">
    <property type="entry name" value="CATION TRANSPORTING ATPASE"/>
    <property type="match status" value="1"/>
</dbReference>
<dbReference type="SUPFAM" id="SSF56784">
    <property type="entry name" value="HAD-like"/>
    <property type="match status" value="1"/>
</dbReference>
<dbReference type="GO" id="GO:0005886">
    <property type="term" value="C:plasma membrane"/>
    <property type="evidence" value="ECO:0007669"/>
    <property type="project" value="TreeGrafter"/>
</dbReference>
<keyword evidence="4" id="KW-0460">Magnesium</keyword>
<dbReference type="GO" id="GO:0005524">
    <property type="term" value="F:ATP binding"/>
    <property type="evidence" value="ECO:0007669"/>
    <property type="project" value="InterPro"/>
</dbReference>
<dbReference type="Pfam" id="PF00689">
    <property type="entry name" value="Cation_ATPase_C"/>
    <property type="match status" value="1"/>
</dbReference>
<dbReference type="Pfam" id="PF00702">
    <property type="entry name" value="Hydrolase"/>
    <property type="match status" value="1"/>
</dbReference>
<dbReference type="InterPro" id="IPR023299">
    <property type="entry name" value="ATPase_P-typ_cyto_dom_N"/>
</dbReference>
<reference evidence="9" key="1">
    <citation type="submission" date="2016-04" db="EMBL/GenBank/DDBJ databases">
        <title>Cephalotus genome sequencing.</title>
        <authorList>
            <person name="Fukushima K."/>
            <person name="Hasebe M."/>
            <person name="Fang X."/>
        </authorList>
    </citation>
    <scope>NUCLEOTIDE SEQUENCE [LARGE SCALE GENOMIC DNA]</scope>
    <source>
        <strain evidence="9">cv. St1</strain>
    </source>
</reference>
<accession>A0A1Q3DCM5</accession>
<proteinExistence type="predicted"/>
<keyword evidence="5" id="KW-1133">Transmembrane helix</keyword>
<dbReference type="InterPro" id="IPR001757">
    <property type="entry name" value="P_typ_ATPase"/>
</dbReference>
<name>A0A1Q3DCM5_CEPFO</name>
<dbReference type="Gene3D" id="3.40.1110.10">
    <property type="entry name" value="Calcium-transporting ATPase, cytoplasmic domain N"/>
    <property type="match status" value="1"/>
</dbReference>
<dbReference type="STRING" id="3775.A0A1Q3DCM5"/>
<dbReference type="GO" id="GO:0016887">
    <property type="term" value="F:ATP hydrolysis activity"/>
    <property type="evidence" value="ECO:0007669"/>
    <property type="project" value="InterPro"/>
</dbReference>
<evidence type="ECO:0000256" key="5">
    <source>
        <dbReference type="ARBA" id="ARBA00022989"/>
    </source>
</evidence>
<dbReference type="InterPro" id="IPR036412">
    <property type="entry name" value="HAD-like_sf"/>
</dbReference>
<evidence type="ECO:0000256" key="3">
    <source>
        <dbReference type="ARBA" id="ARBA00022723"/>
    </source>
</evidence>
<protein>
    <submittedName>
        <fullName evidence="8">Cation_ATPase_C domain-containing protein/Hydrolase domain-containing protein</fullName>
    </submittedName>
</protein>